<dbReference type="InterPro" id="IPR006195">
    <property type="entry name" value="aa-tRNA-synth_II"/>
</dbReference>
<proteinExistence type="inferred from homology"/>
<dbReference type="PROSITE" id="PS50862">
    <property type="entry name" value="AA_TRNA_LIGASE_II"/>
    <property type="match status" value="1"/>
</dbReference>
<keyword evidence="9 12" id="KW-0030">Aminoacyl-tRNA synthetase</keyword>
<feature type="binding site" evidence="12">
    <location>
        <position position="392"/>
    </location>
    <ligand>
        <name>L-serine</name>
        <dbReference type="ChEBI" id="CHEBI:33384"/>
    </ligand>
</feature>
<dbReference type="GO" id="GO:0004828">
    <property type="term" value="F:serine-tRNA ligase activity"/>
    <property type="evidence" value="ECO:0007669"/>
    <property type="project" value="UniProtKB-EC"/>
</dbReference>
<evidence type="ECO:0000256" key="9">
    <source>
        <dbReference type="ARBA" id="ARBA00023146"/>
    </source>
</evidence>
<evidence type="ECO:0000256" key="7">
    <source>
        <dbReference type="ARBA" id="ARBA00022840"/>
    </source>
</evidence>
<evidence type="ECO:0000313" key="16">
    <source>
        <dbReference type="Proteomes" id="UP001317963"/>
    </source>
</evidence>
<dbReference type="CDD" id="cd00770">
    <property type="entry name" value="SerRS_core"/>
    <property type="match status" value="1"/>
</dbReference>
<keyword evidence="8 12" id="KW-0648">Protein biosynthesis</keyword>
<comment type="subunit">
    <text evidence="12">Homodimer. The tRNA molecule binds across the dimer.</text>
</comment>
<dbReference type="NCBIfam" id="TIGR00414">
    <property type="entry name" value="serS"/>
    <property type="match status" value="1"/>
</dbReference>
<dbReference type="Proteomes" id="UP001317963">
    <property type="component" value="Chromosome"/>
</dbReference>
<comment type="domain">
    <text evidence="12">Consists of two distinct domains, a catalytic core and a N-terminal extension that is involved in tRNA binding.</text>
</comment>
<evidence type="ECO:0000256" key="1">
    <source>
        <dbReference type="ARBA" id="ARBA00004496"/>
    </source>
</evidence>
<comment type="catalytic activity">
    <reaction evidence="10 12">
        <text>tRNA(Sec) + L-serine + ATP = L-seryl-tRNA(Sec) + AMP + diphosphate + H(+)</text>
        <dbReference type="Rhea" id="RHEA:42580"/>
        <dbReference type="Rhea" id="RHEA-COMP:9742"/>
        <dbReference type="Rhea" id="RHEA-COMP:10128"/>
        <dbReference type="ChEBI" id="CHEBI:15378"/>
        <dbReference type="ChEBI" id="CHEBI:30616"/>
        <dbReference type="ChEBI" id="CHEBI:33019"/>
        <dbReference type="ChEBI" id="CHEBI:33384"/>
        <dbReference type="ChEBI" id="CHEBI:78442"/>
        <dbReference type="ChEBI" id="CHEBI:78533"/>
        <dbReference type="ChEBI" id="CHEBI:456215"/>
        <dbReference type="EC" id="6.1.1.11"/>
    </reaction>
</comment>
<evidence type="ECO:0000256" key="12">
    <source>
        <dbReference type="HAMAP-Rule" id="MF_00176"/>
    </source>
</evidence>
<evidence type="ECO:0000256" key="3">
    <source>
        <dbReference type="ARBA" id="ARBA00010728"/>
    </source>
</evidence>
<dbReference type="InterPro" id="IPR015866">
    <property type="entry name" value="Ser-tRNA-synth_1_N"/>
</dbReference>
<keyword evidence="7 12" id="KW-0067">ATP-binding</keyword>
<dbReference type="EC" id="6.1.1.11" evidence="12"/>
<feature type="coiled-coil region" evidence="13">
    <location>
        <begin position="37"/>
        <end position="106"/>
    </location>
</feature>
<dbReference type="PANTHER" id="PTHR43697">
    <property type="entry name" value="SERYL-TRNA SYNTHETASE"/>
    <property type="match status" value="1"/>
</dbReference>
<evidence type="ECO:0000259" key="14">
    <source>
        <dbReference type="PROSITE" id="PS50862"/>
    </source>
</evidence>
<accession>A0ABY6Q6F3</accession>
<sequence>MLDLKLVRKDPQAVANALEKKHHSFPVSRFITLDAERKEADIRSQELLAERKKASKQIGALIASGKSVDDAKAEVNEVLNRLSDELDQAVAQAKEIQTALDDLMMQTPNLPDGAVPEGRDEDDNEEILKWGTPAELSFTPKDHADLGEALGQLDFELAGKITGSRFSVMQGGLARLQRALTQFMLDTHTQTHGYTEVYVPFIVNSDSLYGTGQLPKFAEDSFKLEGDSDYYLIPTAEVPVTNMLRDRIVEDAELGEGGLRFTAHTPCFRSEAGSYGRDTRGLIRQHQFEKVELVQAVRPEQSDEALEALTGHAEAILQALELPYRKVRLCGGDLGFSAALTYDLEVWLPGQSAYREISSCSNFRDYQARRMQARWRNPTTGKPELLHTLNGSGLAVGRTLVAVVENGQQADGSIVLPAAIAAYMGTDIITPR</sequence>
<dbReference type="HAMAP" id="MF_00176">
    <property type="entry name" value="Ser_tRNA_synth_type1"/>
    <property type="match status" value="1"/>
</dbReference>
<keyword evidence="4 12" id="KW-0963">Cytoplasm</keyword>
<dbReference type="SUPFAM" id="SSF46589">
    <property type="entry name" value="tRNA-binding arm"/>
    <property type="match status" value="1"/>
</dbReference>
<comment type="similarity">
    <text evidence="3 12">Belongs to the class-II aminoacyl-tRNA synthetase family. Type-1 seryl-tRNA synthetase subfamily.</text>
</comment>
<dbReference type="PRINTS" id="PR00981">
    <property type="entry name" value="TRNASYNTHSER"/>
</dbReference>
<dbReference type="InterPro" id="IPR033729">
    <property type="entry name" value="SerRS_core"/>
</dbReference>
<evidence type="ECO:0000256" key="5">
    <source>
        <dbReference type="ARBA" id="ARBA00022598"/>
    </source>
</evidence>
<feature type="binding site" evidence="12">
    <location>
        <position position="292"/>
    </location>
    <ligand>
        <name>L-serine</name>
        <dbReference type="ChEBI" id="CHEBI:33384"/>
    </ligand>
</feature>
<evidence type="ECO:0000256" key="10">
    <source>
        <dbReference type="ARBA" id="ARBA00047929"/>
    </source>
</evidence>
<dbReference type="InterPro" id="IPR045864">
    <property type="entry name" value="aa-tRNA-synth_II/BPL/LPL"/>
</dbReference>
<evidence type="ECO:0000256" key="4">
    <source>
        <dbReference type="ARBA" id="ARBA00022490"/>
    </source>
</evidence>
<evidence type="ECO:0000256" key="13">
    <source>
        <dbReference type="SAM" id="Coils"/>
    </source>
</evidence>
<dbReference type="InterPro" id="IPR002314">
    <property type="entry name" value="aa-tRNA-synt_IIb"/>
</dbReference>
<evidence type="ECO:0000256" key="6">
    <source>
        <dbReference type="ARBA" id="ARBA00022741"/>
    </source>
</evidence>
<evidence type="ECO:0000256" key="2">
    <source>
        <dbReference type="ARBA" id="ARBA00005045"/>
    </source>
</evidence>
<comment type="pathway">
    <text evidence="2 12">Aminoacyl-tRNA biosynthesis; selenocysteinyl-tRNA(Sec) biosynthesis; L-seryl-tRNA(Sec) from L-serine and tRNA(Sec): step 1/1.</text>
</comment>
<keyword evidence="6 12" id="KW-0547">Nucleotide-binding</keyword>
<keyword evidence="5 12" id="KW-0436">Ligase</keyword>
<dbReference type="Pfam" id="PF00587">
    <property type="entry name" value="tRNA-synt_2b"/>
    <property type="match status" value="1"/>
</dbReference>
<evidence type="ECO:0000313" key="15">
    <source>
        <dbReference type="EMBL" id="UZP74852.1"/>
    </source>
</evidence>
<name>A0ABY6Q6F3_9GAMM</name>
<comment type="function">
    <text evidence="12">Catalyzes the attachment of serine to tRNA(Ser). Is also able to aminoacylate tRNA(Sec) with serine, to form the misacylated tRNA L-seryl-tRNA(Sec), which will be further converted into selenocysteinyl-tRNA(Sec).</text>
</comment>
<dbReference type="InterPro" id="IPR002317">
    <property type="entry name" value="Ser-tRNA-ligase_type_1"/>
</dbReference>
<feature type="binding site" evidence="12">
    <location>
        <begin position="269"/>
        <end position="271"/>
    </location>
    <ligand>
        <name>ATP</name>
        <dbReference type="ChEBI" id="CHEBI:30616"/>
    </ligand>
</feature>
<reference evidence="15 16" key="1">
    <citation type="submission" date="2019-02" db="EMBL/GenBank/DDBJ databases">
        <title>Halieaceae_genomes.</title>
        <authorList>
            <person name="Li S.-H."/>
        </authorList>
    </citation>
    <scope>NUCLEOTIDE SEQUENCE [LARGE SCALE GENOMIC DNA]</scope>
    <source>
        <strain evidence="15 16">JH123</strain>
    </source>
</reference>
<evidence type="ECO:0000256" key="11">
    <source>
        <dbReference type="ARBA" id="ARBA00048823"/>
    </source>
</evidence>
<dbReference type="InterPro" id="IPR042103">
    <property type="entry name" value="SerRS_1_N_sf"/>
</dbReference>
<dbReference type="RefSeq" id="WP_279241313.1">
    <property type="nucleotide sequence ID" value="NZ_CP036501.1"/>
</dbReference>
<feature type="binding site" evidence="12">
    <location>
        <begin position="356"/>
        <end position="359"/>
    </location>
    <ligand>
        <name>ATP</name>
        <dbReference type="ChEBI" id="CHEBI:30616"/>
    </ligand>
</feature>
<comment type="catalytic activity">
    <reaction evidence="11 12">
        <text>tRNA(Ser) + L-serine + ATP = L-seryl-tRNA(Ser) + AMP + diphosphate + H(+)</text>
        <dbReference type="Rhea" id="RHEA:12292"/>
        <dbReference type="Rhea" id="RHEA-COMP:9669"/>
        <dbReference type="Rhea" id="RHEA-COMP:9703"/>
        <dbReference type="ChEBI" id="CHEBI:15378"/>
        <dbReference type="ChEBI" id="CHEBI:30616"/>
        <dbReference type="ChEBI" id="CHEBI:33019"/>
        <dbReference type="ChEBI" id="CHEBI:33384"/>
        <dbReference type="ChEBI" id="CHEBI:78442"/>
        <dbReference type="ChEBI" id="CHEBI:78533"/>
        <dbReference type="ChEBI" id="CHEBI:456215"/>
        <dbReference type="EC" id="6.1.1.11"/>
    </reaction>
</comment>
<dbReference type="EMBL" id="CP036501">
    <property type="protein sequence ID" value="UZP74852.1"/>
    <property type="molecule type" value="Genomic_DNA"/>
</dbReference>
<keyword evidence="16" id="KW-1185">Reference proteome</keyword>
<keyword evidence="13" id="KW-0175">Coiled coil</keyword>
<feature type="binding site" evidence="12">
    <location>
        <begin position="235"/>
        <end position="237"/>
    </location>
    <ligand>
        <name>L-serine</name>
        <dbReference type="ChEBI" id="CHEBI:33384"/>
    </ligand>
</feature>
<organism evidence="15 16">
    <name type="scientific">Candidatus Paraluminiphilus aquimaris</name>
    <dbReference type="NCBI Taxonomy" id="2518994"/>
    <lineage>
        <taxon>Bacteria</taxon>
        <taxon>Pseudomonadati</taxon>
        <taxon>Pseudomonadota</taxon>
        <taxon>Gammaproteobacteria</taxon>
        <taxon>Cellvibrionales</taxon>
        <taxon>Halieaceae</taxon>
        <taxon>Candidatus Paraluminiphilus</taxon>
    </lineage>
</organism>
<dbReference type="PANTHER" id="PTHR43697:SF1">
    <property type="entry name" value="SERINE--TRNA LIGASE"/>
    <property type="match status" value="1"/>
</dbReference>
<comment type="subcellular location">
    <subcellularLocation>
        <location evidence="1 12">Cytoplasm</location>
    </subcellularLocation>
</comment>
<protein>
    <recommendedName>
        <fullName evidence="12">Serine--tRNA ligase</fullName>
        <ecNumber evidence="12">6.1.1.11</ecNumber>
    </recommendedName>
    <alternativeName>
        <fullName evidence="12">Seryl-tRNA synthetase</fullName>
        <shortName evidence="12">SerRS</shortName>
    </alternativeName>
    <alternativeName>
        <fullName evidence="12">Seryl-tRNA(Ser/Sec) synthetase</fullName>
    </alternativeName>
</protein>
<dbReference type="Pfam" id="PF02403">
    <property type="entry name" value="Seryl_tRNA_N"/>
    <property type="match status" value="1"/>
</dbReference>
<dbReference type="PIRSF" id="PIRSF001529">
    <property type="entry name" value="Ser-tRNA-synth_IIa"/>
    <property type="match status" value="1"/>
</dbReference>
<comment type="caution">
    <text evidence="12">Lacks conserved residue(s) required for the propagation of feature annotation.</text>
</comment>
<evidence type="ECO:0000256" key="8">
    <source>
        <dbReference type="ARBA" id="ARBA00022917"/>
    </source>
</evidence>
<dbReference type="Gene3D" id="1.10.287.40">
    <property type="entry name" value="Serine-tRNA synthetase, tRNA binding domain"/>
    <property type="match status" value="1"/>
</dbReference>
<gene>
    <name evidence="12" type="primary">serS</name>
    <name evidence="15" type="ORF">E0F26_08925</name>
</gene>
<dbReference type="InterPro" id="IPR010978">
    <property type="entry name" value="tRNA-bd_arm"/>
</dbReference>
<dbReference type="SUPFAM" id="SSF55681">
    <property type="entry name" value="Class II aaRS and biotin synthetases"/>
    <property type="match status" value="1"/>
</dbReference>
<feature type="domain" description="Aminoacyl-transfer RNA synthetases class-II family profile" evidence="14">
    <location>
        <begin position="175"/>
        <end position="417"/>
    </location>
</feature>
<dbReference type="Gene3D" id="3.30.930.10">
    <property type="entry name" value="Bira Bifunctional Protein, Domain 2"/>
    <property type="match status" value="1"/>
</dbReference>